<keyword evidence="3" id="KW-0813">Transport</keyword>
<feature type="transmembrane region" description="Helical" evidence="9">
    <location>
        <begin position="109"/>
        <end position="130"/>
    </location>
</feature>
<feature type="domain" description="Major facilitator superfamily (MFS) profile" evidence="10">
    <location>
        <begin position="18"/>
        <end position="402"/>
    </location>
</feature>
<dbReference type="NCBIfam" id="TIGR00710">
    <property type="entry name" value="efflux_Bcr_CflA"/>
    <property type="match status" value="1"/>
</dbReference>
<organism evidence="11 12">
    <name type="scientific">Plantactinospora mayteni</name>
    <dbReference type="NCBI Taxonomy" id="566021"/>
    <lineage>
        <taxon>Bacteria</taxon>
        <taxon>Bacillati</taxon>
        <taxon>Actinomycetota</taxon>
        <taxon>Actinomycetes</taxon>
        <taxon>Micromonosporales</taxon>
        <taxon>Micromonosporaceae</taxon>
        <taxon>Plantactinospora</taxon>
    </lineage>
</organism>
<evidence type="ECO:0000256" key="6">
    <source>
        <dbReference type="ARBA" id="ARBA00022989"/>
    </source>
</evidence>
<evidence type="ECO:0000256" key="5">
    <source>
        <dbReference type="ARBA" id="ARBA00022692"/>
    </source>
</evidence>
<feature type="transmembrane region" description="Helical" evidence="9">
    <location>
        <begin position="142"/>
        <end position="160"/>
    </location>
</feature>
<proteinExistence type="inferred from homology"/>
<protein>
    <submittedName>
        <fullName evidence="11">Bcr/CflA family drug resistance efflux transporter</fullName>
    </submittedName>
</protein>
<feature type="transmembrane region" description="Helical" evidence="9">
    <location>
        <begin position="288"/>
        <end position="309"/>
    </location>
</feature>
<dbReference type="InterPro" id="IPR011701">
    <property type="entry name" value="MFS"/>
</dbReference>
<feature type="transmembrane region" description="Helical" evidence="9">
    <location>
        <begin position="172"/>
        <end position="192"/>
    </location>
</feature>
<dbReference type="InterPro" id="IPR036259">
    <property type="entry name" value="MFS_trans_sf"/>
</dbReference>
<keyword evidence="6 9" id="KW-1133">Transmembrane helix</keyword>
<evidence type="ECO:0000256" key="1">
    <source>
        <dbReference type="ARBA" id="ARBA00004651"/>
    </source>
</evidence>
<dbReference type="CDD" id="cd17320">
    <property type="entry name" value="MFS_MdfA_MDR_like"/>
    <property type="match status" value="1"/>
</dbReference>
<dbReference type="InterPro" id="IPR004812">
    <property type="entry name" value="Efflux_drug-R_Bcr/CmlA"/>
</dbReference>
<evidence type="ECO:0000259" key="10">
    <source>
        <dbReference type="PROSITE" id="PS50850"/>
    </source>
</evidence>
<evidence type="ECO:0000256" key="8">
    <source>
        <dbReference type="SAM" id="MobiDB-lite"/>
    </source>
</evidence>
<dbReference type="PANTHER" id="PTHR23502">
    <property type="entry name" value="MAJOR FACILITATOR SUPERFAMILY"/>
    <property type="match status" value="1"/>
</dbReference>
<dbReference type="Pfam" id="PF07690">
    <property type="entry name" value="MFS_1"/>
    <property type="match status" value="1"/>
</dbReference>
<dbReference type="Proteomes" id="UP000621500">
    <property type="component" value="Unassembled WGS sequence"/>
</dbReference>
<keyword evidence="12" id="KW-1185">Reference proteome</keyword>
<dbReference type="SUPFAM" id="SSF103473">
    <property type="entry name" value="MFS general substrate transporter"/>
    <property type="match status" value="1"/>
</dbReference>
<accession>A0ABQ4EV16</accession>
<dbReference type="InterPro" id="IPR005829">
    <property type="entry name" value="Sugar_transporter_CS"/>
</dbReference>
<evidence type="ECO:0000256" key="4">
    <source>
        <dbReference type="ARBA" id="ARBA00022475"/>
    </source>
</evidence>
<evidence type="ECO:0000313" key="11">
    <source>
        <dbReference type="EMBL" id="GIG98508.1"/>
    </source>
</evidence>
<feature type="transmembrane region" description="Helical" evidence="9">
    <location>
        <begin position="246"/>
        <end position="267"/>
    </location>
</feature>
<feature type="transmembrane region" description="Helical" evidence="9">
    <location>
        <begin position="375"/>
        <end position="397"/>
    </location>
</feature>
<reference evidence="11 12" key="1">
    <citation type="submission" date="2021-01" db="EMBL/GenBank/DDBJ databases">
        <title>Whole genome shotgun sequence of Plantactinospora mayteni NBRC 109088.</title>
        <authorList>
            <person name="Komaki H."/>
            <person name="Tamura T."/>
        </authorList>
    </citation>
    <scope>NUCLEOTIDE SEQUENCE [LARGE SCALE GENOMIC DNA]</scope>
    <source>
        <strain evidence="11 12">NBRC 109088</strain>
    </source>
</reference>
<dbReference type="RefSeq" id="WP_203859943.1">
    <property type="nucleotide sequence ID" value="NZ_BAAAZQ010000025.1"/>
</dbReference>
<evidence type="ECO:0000256" key="3">
    <source>
        <dbReference type="ARBA" id="ARBA00022448"/>
    </source>
</evidence>
<feature type="transmembrane region" description="Helical" evidence="9">
    <location>
        <begin position="350"/>
        <end position="369"/>
    </location>
</feature>
<feature type="compositionally biased region" description="Basic and acidic residues" evidence="8">
    <location>
        <begin position="402"/>
        <end position="420"/>
    </location>
</feature>
<feature type="transmembrane region" description="Helical" evidence="9">
    <location>
        <begin position="84"/>
        <end position="103"/>
    </location>
</feature>
<feature type="transmembrane region" description="Helical" evidence="9">
    <location>
        <begin position="53"/>
        <end position="72"/>
    </location>
</feature>
<dbReference type="InterPro" id="IPR020846">
    <property type="entry name" value="MFS_dom"/>
</dbReference>
<dbReference type="EMBL" id="BONX01000035">
    <property type="protein sequence ID" value="GIG98508.1"/>
    <property type="molecule type" value="Genomic_DNA"/>
</dbReference>
<feature type="region of interest" description="Disordered" evidence="8">
    <location>
        <begin position="402"/>
        <end position="433"/>
    </location>
</feature>
<gene>
    <name evidence="11" type="ORF">Pma05_50810</name>
</gene>
<keyword evidence="5 9" id="KW-0812">Transmembrane</keyword>
<comment type="subcellular location">
    <subcellularLocation>
        <location evidence="1">Cell membrane</location>
        <topology evidence="1">Multi-pass membrane protein</topology>
    </subcellularLocation>
</comment>
<dbReference type="Gene3D" id="1.20.1720.10">
    <property type="entry name" value="Multidrug resistance protein D"/>
    <property type="match status" value="1"/>
</dbReference>
<dbReference type="PROSITE" id="PS00216">
    <property type="entry name" value="SUGAR_TRANSPORT_1"/>
    <property type="match status" value="1"/>
</dbReference>
<name>A0ABQ4EV16_9ACTN</name>
<evidence type="ECO:0000256" key="9">
    <source>
        <dbReference type="SAM" id="Phobius"/>
    </source>
</evidence>
<dbReference type="PROSITE" id="PS50850">
    <property type="entry name" value="MFS"/>
    <property type="match status" value="1"/>
</dbReference>
<evidence type="ECO:0000256" key="7">
    <source>
        <dbReference type="ARBA" id="ARBA00023136"/>
    </source>
</evidence>
<evidence type="ECO:0000313" key="12">
    <source>
        <dbReference type="Proteomes" id="UP000621500"/>
    </source>
</evidence>
<feature type="transmembrane region" description="Helical" evidence="9">
    <location>
        <begin position="12"/>
        <end position="33"/>
    </location>
</feature>
<sequence>MGRARSAAPPGRASGVGQLLLLGTLTAVGPLSLDMYLPAFPEMTGDLRATPAQVQLSLTTFLFGLALGQLVTGPLSDRWGRRRPVLVGVAAYTVTSLLCAFAPSAEALAALRLLQGVASGTGVVVARAIVRDLHSGVAAAKYFSRLILIFGVAPAIAPALGNLVLRFGSWRAVFVALSAIGLLVLAAVVWRLPETLPPQRRHTGGPAATARVMWGLLTDRIYLGYVLTQGLAFAALFAYISGSSFLIQDVFALSAGWFTLVFAVNAVGMTAIGQLNARLLDRYGTRRLLGTALLASLLAGAALLGGAATENVPTVLVALFVFVSCVGMTLPNGLALALDRHPGHAGSAAALLGALQLSIAAAVAPLAGLGPDDSALPMAVLVLGSTALSALVVFTIARGREPAEPAADRPRRLSRWKTERSGTSAGPAPAERT</sequence>
<comment type="similarity">
    <text evidence="2">Belongs to the major facilitator superfamily. Bcr/CmlA family.</text>
</comment>
<keyword evidence="7 9" id="KW-0472">Membrane</keyword>
<comment type="caution">
    <text evidence="11">The sequence shown here is derived from an EMBL/GenBank/DDBJ whole genome shotgun (WGS) entry which is preliminary data.</text>
</comment>
<dbReference type="PANTHER" id="PTHR23502:SF132">
    <property type="entry name" value="POLYAMINE TRANSPORTER 2-RELATED"/>
    <property type="match status" value="1"/>
</dbReference>
<evidence type="ECO:0000256" key="2">
    <source>
        <dbReference type="ARBA" id="ARBA00006236"/>
    </source>
</evidence>
<feature type="transmembrane region" description="Helical" evidence="9">
    <location>
        <begin position="221"/>
        <end position="240"/>
    </location>
</feature>
<feature type="transmembrane region" description="Helical" evidence="9">
    <location>
        <begin position="315"/>
        <end position="338"/>
    </location>
</feature>
<keyword evidence="4" id="KW-1003">Cell membrane</keyword>